<gene>
    <name evidence="1" type="ORF">R3W88_001169</name>
</gene>
<reference evidence="1 2" key="1">
    <citation type="submission" date="2023-10" db="EMBL/GenBank/DDBJ databases">
        <title>Genome-Wide Identification Analysis in wild type Solanum Pinnatisectum Reveals Some Genes Defensing Phytophthora Infestans.</title>
        <authorList>
            <person name="Sun C."/>
        </authorList>
    </citation>
    <scope>NUCLEOTIDE SEQUENCE [LARGE SCALE GENOMIC DNA]</scope>
    <source>
        <strain evidence="1">LQN</strain>
        <tissue evidence="1">Leaf</tissue>
    </source>
</reference>
<keyword evidence="2" id="KW-1185">Reference proteome</keyword>
<dbReference type="PANTHER" id="PTHR33233:SF14">
    <property type="entry name" value="ENDONUCLEASE_EXONUCLEASE_PHOSPHATASE"/>
    <property type="match status" value="1"/>
</dbReference>
<protein>
    <submittedName>
        <fullName evidence="1">Uncharacterized protein</fullName>
    </submittedName>
</protein>
<sequence>MTPWANLFATNRLATKRMNLNYISTIIIDGEKVVKILEEDVARDNEKWASSIVVYVVGT</sequence>
<organism evidence="1 2">
    <name type="scientific">Solanum pinnatisectum</name>
    <name type="common">tansyleaf nightshade</name>
    <dbReference type="NCBI Taxonomy" id="50273"/>
    <lineage>
        <taxon>Eukaryota</taxon>
        <taxon>Viridiplantae</taxon>
        <taxon>Streptophyta</taxon>
        <taxon>Embryophyta</taxon>
        <taxon>Tracheophyta</taxon>
        <taxon>Spermatophyta</taxon>
        <taxon>Magnoliopsida</taxon>
        <taxon>eudicotyledons</taxon>
        <taxon>Gunneridae</taxon>
        <taxon>Pentapetalae</taxon>
        <taxon>asterids</taxon>
        <taxon>lamiids</taxon>
        <taxon>Solanales</taxon>
        <taxon>Solanaceae</taxon>
        <taxon>Solanoideae</taxon>
        <taxon>Solaneae</taxon>
        <taxon>Solanum</taxon>
    </lineage>
</organism>
<dbReference type="AlphaFoldDB" id="A0AAV9ML81"/>
<evidence type="ECO:0000313" key="1">
    <source>
        <dbReference type="EMBL" id="KAK4737472.1"/>
    </source>
</evidence>
<accession>A0AAV9ML81</accession>
<dbReference type="PANTHER" id="PTHR33233">
    <property type="entry name" value="ENDONUCLEASE/EXONUCLEASE/PHOSPHATASE"/>
    <property type="match status" value="1"/>
</dbReference>
<evidence type="ECO:0000313" key="2">
    <source>
        <dbReference type="Proteomes" id="UP001311915"/>
    </source>
</evidence>
<dbReference type="EMBL" id="JAWPEI010000001">
    <property type="protein sequence ID" value="KAK4737472.1"/>
    <property type="molecule type" value="Genomic_DNA"/>
</dbReference>
<dbReference type="Proteomes" id="UP001311915">
    <property type="component" value="Unassembled WGS sequence"/>
</dbReference>
<name>A0AAV9ML81_9SOLN</name>
<comment type="caution">
    <text evidence="1">The sequence shown here is derived from an EMBL/GenBank/DDBJ whole genome shotgun (WGS) entry which is preliminary data.</text>
</comment>
<proteinExistence type="predicted"/>